<accession>A0AA38LPQ9</accession>
<keyword evidence="7" id="KW-1185">Reference proteome</keyword>
<dbReference type="SMART" id="SM00184">
    <property type="entry name" value="RING"/>
    <property type="match status" value="1"/>
</dbReference>
<gene>
    <name evidence="6" type="ORF">KI387_002203</name>
</gene>
<dbReference type="InterPro" id="IPR001841">
    <property type="entry name" value="Znf_RING"/>
</dbReference>
<dbReference type="PANTHER" id="PTHR15898:SF13">
    <property type="entry name" value="BIFUNCTIONAL APOPTOSIS REGULATOR"/>
    <property type="match status" value="1"/>
</dbReference>
<dbReference type="PROSITE" id="PS50089">
    <property type="entry name" value="ZF_RING_2"/>
    <property type="match status" value="1"/>
</dbReference>
<protein>
    <recommendedName>
        <fullName evidence="5">RING-type domain-containing protein</fullName>
    </recommendedName>
</protein>
<feature type="non-terminal residue" evidence="6">
    <location>
        <position position="162"/>
    </location>
</feature>
<keyword evidence="1" id="KW-0479">Metal-binding</keyword>
<dbReference type="GO" id="GO:0061630">
    <property type="term" value="F:ubiquitin protein ligase activity"/>
    <property type="evidence" value="ECO:0007669"/>
    <property type="project" value="TreeGrafter"/>
</dbReference>
<dbReference type="PANTHER" id="PTHR15898">
    <property type="entry name" value="BIFUNCTIONAL APOPTOSIS REGULATOR"/>
    <property type="match status" value="1"/>
</dbReference>
<evidence type="ECO:0000256" key="4">
    <source>
        <dbReference type="PROSITE-ProRule" id="PRU00175"/>
    </source>
</evidence>
<dbReference type="EMBL" id="JAHRHJ020000001">
    <property type="protein sequence ID" value="KAH9330095.1"/>
    <property type="molecule type" value="Genomic_DNA"/>
</dbReference>
<dbReference type="FunFam" id="3.30.40.10:FF:000489">
    <property type="entry name" value="E3 ubiquitin-protein ligase PRT1"/>
    <property type="match status" value="1"/>
</dbReference>
<dbReference type="InterPro" id="IPR017907">
    <property type="entry name" value="Znf_RING_CS"/>
</dbReference>
<evidence type="ECO:0000256" key="3">
    <source>
        <dbReference type="ARBA" id="ARBA00022833"/>
    </source>
</evidence>
<evidence type="ECO:0000259" key="5">
    <source>
        <dbReference type="PROSITE" id="PS50089"/>
    </source>
</evidence>
<evidence type="ECO:0000313" key="7">
    <source>
        <dbReference type="Proteomes" id="UP000824469"/>
    </source>
</evidence>
<evidence type="ECO:0000256" key="1">
    <source>
        <dbReference type="ARBA" id="ARBA00022723"/>
    </source>
</evidence>
<dbReference type="SUPFAM" id="SSF57850">
    <property type="entry name" value="RING/U-box"/>
    <property type="match status" value="1"/>
</dbReference>
<feature type="domain" description="RING-type" evidence="5">
    <location>
        <begin position="89"/>
        <end position="129"/>
    </location>
</feature>
<sequence>HLIGRLEMFLNSHKNTSVGRLWTLKIPFLQKDALSMLRAVNIRTANIEAPFARGEVNCTGLRMDGMEIEVKSSAEKSCQRDEDDGAFHCVICMELAYKPIVQACGHVFCFWCVHQAMSGVGVSHCPLCRSPYKHFPRVCELLHYLLLKAYPEDYKQRAEEVL</sequence>
<comment type="caution">
    <text evidence="6">The sequence shown here is derived from an EMBL/GenBank/DDBJ whole genome shotgun (WGS) entry which is preliminary data.</text>
</comment>
<dbReference type="Gene3D" id="3.30.40.10">
    <property type="entry name" value="Zinc/RING finger domain, C3HC4 (zinc finger)"/>
    <property type="match status" value="1"/>
</dbReference>
<dbReference type="GO" id="GO:0008270">
    <property type="term" value="F:zinc ion binding"/>
    <property type="evidence" value="ECO:0007669"/>
    <property type="project" value="UniProtKB-KW"/>
</dbReference>
<reference evidence="6 7" key="1">
    <citation type="journal article" date="2021" name="Nat. Plants">
        <title>The Taxus genome provides insights into paclitaxel biosynthesis.</title>
        <authorList>
            <person name="Xiong X."/>
            <person name="Gou J."/>
            <person name="Liao Q."/>
            <person name="Li Y."/>
            <person name="Zhou Q."/>
            <person name="Bi G."/>
            <person name="Li C."/>
            <person name="Du R."/>
            <person name="Wang X."/>
            <person name="Sun T."/>
            <person name="Guo L."/>
            <person name="Liang H."/>
            <person name="Lu P."/>
            <person name="Wu Y."/>
            <person name="Zhang Z."/>
            <person name="Ro D.K."/>
            <person name="Shang Y."/>
            <person name="Huang S."/>
            <person name="Yan J."/>
        </authorList>
    </citation>
    <scope>NUCLEOTIDE SEQUENCE [LARGE SCALE GENOMIC DNA]</scope>
    <source>
        <strain evidence="6">Ta-2019</strain>
    </source>
</reference>
<dbReference type="AlphaFoldDB" id="A0AA38LPQ9"/>
<evidence type="ECO:0000256" key="2">
    <source>
        <dbReference type="ARBA" id="ARBA00022771"/>
    </source>
</evidence>
<dbReference type="Pfam" id="PF13920">
    <property type="entry name" value="zf-C3HC4_3"/>
    <property type="match status" value="1"/>
</dbReference>
<keyword evidence="3" id="KW-0862">Zinc</keyword>
<proteinExistence type="predicted"/>
<dbReference type="InterPro" id="IPR013083">
    <property type="entry name" value="Znf_RING/FYVE/PHD"/>
</dbReference>
<evidence type="ECO:0000313" key="6">
    <source>
        <dbReference type="EMBL" id="KAH9330095.1"/>
    </source>
</evidence>
<organism evidence="6 7">
    <name type="scientific">Taxus chinensis</name>
    <name type="common">Chinese yew</name>
    <name type="synonym">Taxus wallichiana var. chinensis</name>
    <dbReference type="NCBI Taxonomy" id="29808"/>
    <lineage>
        <taxon>Eukaryota</taxon>
        <taxon>Viridiplantae</taxon>
        <taxon>Streptophyta</taxon>
        <taxon>Embryophyta</taxon>
        <taxon>Tracheophyta</taxon>
        <taxon>Spermatophyta</taxon>
        <taxon>Pinopsida</taxon>
        <taxon>Pinidae</taxon>
        <taxon>Conifers II</taxon>
        <taxon>Cupressales</taxon>
        <taxon>Taxaceae</taxon>
        <taxon>Taxus</taxon>
    </lineage>
</organism>
<dbReference type="Proteomes" id="UP000824469">
    <property type="component" value="Unassembled WGS sequence"/>
</dbReference>
<name>A0AA38LPQ9_TAXCH</name>
<keyword evidence="2 4" id="KW-0863">Zinc-finger</keyword>
<dbReference type="GO" id="GO:0043161">
    <property type="term" value="P:proteasome-mediated ubiquitin-dependent protein catabolic process"/>
    <property type="evidence" value="ECO:0007669"/>
    <property type="project" value="TreeGrafter"/>
</dbReference>
<feature type="non-terminal residue" evidence="6">
    <location>
        <position position="1"/>
    </location>
</feature>
<dbReference type="PROSITE" id="PS00518">
    <property type="entry name" value="ZF_RING_1"/>
    <property type="match status" value="1"/>
</dbReference>